<evidence type="ECO:0000256" key="5">
    <source>
        <dbReference type="ARBA" id="ARBA00022989"/>
    </source>
</evidence>
<feature type="transmembrane region" description="Helical" evidence="9">
    <location>
        <begin position="449"/>
        <end position="473"/>
    </location>
</feature>
<proteinExistence type="inferred from homology"/>
<keyword evidence="3" id="KW-0813">Transport</keyword>
<evidence type="ECO:0000259" key="11">
    <source>
        <dbReference type="Pfam" id="PF13967"/>
    </source>
</evidence>
<evidence type="ECO:0000256" key="6">
    <source>
        <dbReference type="ARBA" id="ARBA00023136"/>
    </source>
</evidence>
<feature type="domain" description="CSC1/OSCA1-like cytosolic" evidence="12">
    <location>
        <begin position="379"/>
        <end position="436"/>
    </location>
</feature>
<name>K3W873_GLOUD</name>
<dbReference type="AlphaFoldDB" id="K3W873"/>
<dbReference type="GO" id="GO:0005886">
    <property type="term" value="C:plasma membrane"/>
    <property type="evidence" value="ECO:0007669"/>
    <property type="project" value="TreeGrafter"/>
</dbReference>
<dbReference type="PANTHER" id="PTHR13018:SF5">
    <property type="entry name" value="RE44586P"/>
    <property type="match status" value="1"/>
</dbReference>
<feature type="transmembrane region" description="Helical" evidence="9">
    <location>
        <begin position="152"/>
        <end position="171"/>
    </location>
</feature>
<reference evidence="14" key="1">
    <citation type="journal article" date="2010" name="Genome Biol.">
        <title>Genome sequence of the necrotrophic plant pathogen Pythium ultimum reveals original pathogenicity mechanisms and effector repertoire.</title>
        <authorList>
            <person name="Levesque C.A."/>
            <person name="Brouwer H."/>
            <person name="Cano L."/>
            <person name="Hamilton J.P."/>
            <person name="Holt C."/>
            <person name="Huitema E."/>
            <person name="Raffaele S."/>
            <person name="Robideau G.P."/>
            <person name="Thines M."/>
            <person name="Win J."/>
            <person name="Zerillo M.M."/>
            <person name="Beakes G.W."/>
            <person name="Boore J.L."/>
            <person name="Busam D."/>
            <person name="Dumas B."/>
            <person name="Ferriera S."/>
            <person name="Fuerstenberg S.I."/>
            <person name="Gachon C.M."/>
            <person name="Gaulin E."/>
            <person name="Govers F."/>
            <person name="Grenville-Briggs L."/>
            <person name="Horner N."/>
            <person name="Hostetler J."/>
            <person name="Jiang R.H."/>
            <person name="Johnson J."/>
            <person name="Krajaejun T."/>
            <person name="Lin H."/>
            <person name="Meijer H.J."/>
            <person name="Moore B."/>
            <person name="Morris P."/>
            <person name="Phuntmart V."/>
            <person name="Puiu D."/>
            <person name="Shetty J."/>
            <person name="Stajich J.E."/>
            <person name="Tripathy S."/>
            <person name="Wawra S."/>
            <person name="van West P."/>
            <person name="Whitty B.R."/>
            <person name="Coutinho P.M."/>
            <person name="Henrissat B."/>
            <person name="Martin F."/>
            <person name="Thomas P.D."/>
            <person name="Tyler B.M."/>
            <person name="De Vries R.P."/>
            <person name="Kamoun S."/>
            <person name="Yandell M."/>
            <person name="Tisserat N."/>
            <person name="Buell C.R."/>
        </authorList>
    </citation>
    <scope>NUCLEOTIDE SEQUENCE</scope>
    <source>
        <strain evidence="14">DAOM:BR144</strain>
    </source>
</reference>
<feature type="coiled-coil region" evidence="7">
    <location>
        <begin position="288"/>
        <end position="326"/>
    </location>
</feature>
<protein>
    <recommendedName>
        <fullName evidence="15">CSC1/OSCA1-like 7TM region domain-containing protein</fullName>
    </recommendedName>
</protein>
<dbReference type="PANTHER" id="PTHR13018">
    <property type="entry name" value="PROBABLE MEMBRANE PROTEIN DUF221-RELATED"/>
    <property type="match status" value="1"/>
</dbReference>
<evidence type="ECO:0008006" key="15">
    <source>
        <dbReference type="Google" id="ProtNLM"/>
    </source>
</evidence>
<dbReference type="InterPro" id="IPR003864">
    <property type="entry name" value="CSC1/OSCA1-like_7TM"/>
</dbReference>
<dbReference type="HOGENOM" id="CLU_009133_0_0_1"/>
<dbReference type="InterPro" id="IPR032880">
    <property type="entry name" value="CSC1/OSCA1-like_N"/>
</dbReference>
<reference evidence="14" key="2">
    <citation type="submission" date="2010-04" db="EMBL/GenBank/DDBJ databases">
        <authorList>
            <person name="Buell R."/>
            <person name="Hamilton J."/>
            <person name="Hostetler J."/>
        </authorList>
    </citation>
    <scope>NUCLEOTIDE SEQUENCE [LARGE SCALE GENOMIC DNA]</scope>
    <source>
        <strain evidence="14">DAOM:BR144</strain>
    </source>
</reference>
<feature type="domain" description="CSC1/OSCA1-like N-terminal transmembrane" evidence="11">
    <location>
        <begin position="19"/>
        <end position="173"/>
    </location>
</feature>
<sequence length="838" mass="95169">MSTTQEDAAKARIDPSGTVKTSVSIYYSLLGAGLLLFECLRHRFRHAYDSRGMEGNLFWTATASRHSSRPFAWIYDVYKLPDEEIMERCGVDTLSFLRFLRMGQKVALLVIVLSAVLLPLYATATPPSNTRAHTDPLESISMSNLAERDPRLWASTVAAFIISSYMMYLLVKEYQYYVARRHELLGRAGAPQYSILVDELPAKLRTRATLEAYMRRIFPDTIRSVYVAVECSKLEDYVAEREEVRNALEHALAVCERSGERPEHREGRSWCGVLVCKAGSRGHIVDSIDFFQERLAKMNEKVAREINNIEETQAQLAKRVEEQESREATPYVPNHDESEMSIRIQSQRSSGACKTTGSMVDDDDGNNDNMHGREENQLEREAARKKNPIHVMRRAAFISFTSLKSAQVAQQTLQSSDPICMSISPAPHMDDIHWKNIGLRYQTRSVWRLISSILTAVIVLFWTIPTAFVASLATVESLRRTWPFLNRAFDDYPILEELFKQLAPLALVALNALAPLVFSFLSGREGHPSNTEVRASLFTKLAYFQLIQIFFVTVIVGTVLDSLEEIVDRPKVLVSMLGRSMPQQSTFFISYVIVRTGLSLVLELLRVVPLLLSALFYLFAPKLTRREREAKWSGLRPISSTDAFDPTNAFADAFLVMLVTLTFAPIAPLVCLFTGWFFFVSEIVYRRQVLFVYKSMSFALGAYWPRLYKFLIIALVVAQLTLVGILSLKKAPIPSACIAVLIFCILVFNYYMSRLFPRVAKHLPIVECVHLDELRSQQDPALTFQFLDNVYYQPAMKEKQPIRADHRMIGDEYTQGGPIVSPDNYASEDQRLFRSAAM</sequence>
<dbReference type="Pfam" id="PF02714">
    <property type="entry name" value="RSN1_7TM"/>
    <property type="match status" value="1"/>
</dbReference>
<keyword evidence="7" id="KW-0175">Coiled coil</keyword>
<dbReference type="Proteomes" id="UP000019132">
    <property type="component" value="Unassembled WGS sequence"/>
</dbReference>
<dbReference type="Pfam" id="PF13967">
    <property type="entry name" value="RSN1_TM"/>
    <property type="match status" value="1"/>
</dbReference>
<comment type="similarity">
    <text evidence="2">Belongs to the CSC1 (TC 1.A.17) family.</text>
</comment>
<keyword evidence="6 9" id="KW-0472">Membrane</keyword>
<evidence type="ECO:0000313" key="14">
    <source>
        <dbReference type="Proteomes" id="UP000019132"/>
    </source>
</evidence>
<feature type="compositionally biased region" description="Polar residues" evidence="8">
    <location>
        <begin position="345"/>
        <end position="358"/>
    </location>
</feature>
<dbReference type="InterPro" id="IPR045122">
    <property type="entry name" value="Csc1-like"/>
</dbReference>
<dbReference type="Pfam" id="PF14703">
    <property type="entry name" value="PHM7_cyt"/>
    <property type="match status" value="2"/>
</dbReference>
<evidence type="ECO:0000256" key="7">
    <source>
        <dbReference type="SAM" id="Coils"/>
    </source>
</evidence>
<dbReference type="eggNOG" id="KOG1134">
    <property type="taxonomic scope" value="Eukaryota"/>
</dbReference>
<feature type="domain" description="CSC1/OSCA1-like cytosolic" evidence="12">
    <location>
        <begin position="192"/>
        <end position="332"/>
    </location>
</feature>
<evidence type="ECO:0000256" key="4">
    <source>
        <dbReference type="ARBA" id="ARBA00022692"/>
    </source>
</evidence>
<evidence type="ECO:0000256" key="1">
    <source>
        <dbReference type="ARBA" id="ARBA00004141"/>
    </source>
</evidence>
<keyword evidence="14" id="KW-1185">Reference proteome</keyword>
<feature type="transmembrane region" description="Helical" evidence="9">
    <location>
        <begin position="733"/>
        <end position="752"/>
    </location>
</feature>
<evidence type="ECO:0000256" key="8">
    <source>
        <dbReference type="SAM" id="MobiDB-lite"/>
    </source>
</evidence>
<dbReference type="EnsemblProtists" id="PYU1_T001164">
    <property type="protein sequence ID" value="PYU1_T001164"/>
    <property type="gene ID" value="PYU1_G001164"/>
</dbReference>
<feature type="compositionally biased region" description="Basic and acidic residues" evidence="8">
    <location>
        <begin position="370"/>
        <end position="381"/>
    </location>
</feature>
<evidence type="ECO:0000259" key="12">
    <source>
        <dbReference type="Pfam" id="PF14703"/>
    </source>
</evidence>
<evidence type="ECO:0000259" key="10">
    <source>
        <dbReference type="Pfam" id="PF02714"/>
    </source>
</evidence>
<accession>K3W873</accession>
<comment type="subcellular location">
    <subcellularLocation>
        <location evidence="1">Membrane</location>
        <topology evidence="1">Multi-pass membrane protein</topology>
    </subcellularLocation>
</comment>
<dbReference type="InterPro" id="IPR027815">
    <property type="entry name" value="CSC1/OSCA1-like_cyt"/>
</dbReference>
<feature type="transmembrane region" description="Helical" evidence="9">
    <location>
        <begin position="502"/>
        <end position="521"/>
    </location>
</feature>
<dbReference type="EMBL" id="GL376620">
    <property type="status" value="NOT_ANNOTATED_CDS"/>
    <property type="molecule type" value="Genomic_DNA"/>
</dbReference>
<evidence type="ECO:0000256" key="9">
    <source>
        <dbReference type="SAM" id="Phobius"/>
    </source>
</evidence>
<keyword evidence="4 9" id="KW-0812">Transmembrane</keyword>
<dbReference type="VEuPathDB" id="FungiDB:PYU1_G001164"/>
<dbReference type="STRING" id="431595.K3W873"/>
<feature type="transmembrane region" description="Helical" evidence="9">
    <location>
        <begin position="24"/>
        <end position="41"/>
    </location>
</feature>
<feature type="transmembrane region" description="Helical" evidence="9">
    <location>
        <begin position="106"/>
        <end position="124"/>
    </location>
</feature>
<reference evidence="13" key="3">
    <citation type="submission" date="2015-02" db="UniProtKB">
        <authorList>
            <consortium name="EnsemblProtists"/>
        </authorList>
    </citation>
    <scope>IDENTIFICATION</scope>
    <source>
        <strain evidence="13">DAOM BR144</strain>
    </source>
</reference>
<dbReference type="GO" id="GO:0005227">
    <property type="term" value="F:calcium-activated cation channel activity"/>
    <property type="evidence" value="ECO:0007669"/>
    <property type="project" value="InterPro"/>
</dbReference>
<keyword evidence="5 9" id="KW-1133">Transmembrane helix</keyword>
<feature type="domain" description="CSC1/OSCA1-like 7TM region" evidence="10">
    <location>
        <begin position="448"/>
        <end position="725"/>
    </location>
</feature>
<dbReference type="OMA" id="CSCKKEN"/>
<dbReference type="InParanoid" id="K3W873"/>
<organism evidence="13 14">
    <name type="scientific">Globisporangium ultimum (strain ATCC 200006 / CBS 805.95 / DAOM BR144)</name>
    <name type="common">Pythium ultimum</name>
    <dbReference type="NCBI Taxonomy" id="431595"/>
    <lineage>
        <taxon>Eukaryota</taxon>
        <taxon>Sar</taxon>
        <taxon>Stramenopiles</taxon>
        <taxon>Oomycota</taxon>
        <taxon>Peronosporomycetes</taxon>
        <taxon>Pythiales</taxon>
        <taxon>Pythiaceae</taxon>
        <taxon>Globisporangium</taxon>
    </lineage>
</organism>
<feature type="transmembrane region" description="Helical" evidence="9">
    <location>
        <begin position="541"/>
        <end position="560"/>
    </location>
</feature>
<feature type="transmembrane region" description="Helical" evidence="9">
    <location>
        <begin position="654"/>
        <end position="685"/>
    </location>
</feature>
<evidence type="ECO:0000313" key="13">
    <source>
        <dbReference type="EnsemblProtists" id="PYU1_T001164"/>
    </source>
</evidence>
<evidence type="ECO:0000256" key="2">
    <source>
        <dbReference type="ARBA" id="ARBA00007779"/>
    </source>
</evidence>
<feature type="transmembrane region" description="Helical" evidence="9">
    <location>
        <begin position="706"/>
        <end position="727"/>
    </location>
</feature>
<feature type="region of interest" description="Disordered" evidence="8">
    <location>
        <begin position="345"/>
        <end position="381"/>
    </location>
</feature>
<evidence type="ECO:0000256" key="3">
    <source>
        <dbReference type="ARBA" id="ARBA00022448"/>
    </source>
</evidence>